<comment type="caution">
    <text evidence="1">The sequence shown here is derived from an EMBL/GenBank/DDBJ whole genome shotgun (WGS) entry which is preliminary data.</text>
</comment>
<protein>
    <submittedName>
        <fullName evidence="1">Uncharacterized protein</fullName>
    </submittedName>
</protein>
<dbReference type="Proteomes" id="UP001516400">
    <property type="component" value="Unassembled WGS sequence"/>
</dbReference>
<name>A0ABD2NHP9_9CUCU</name>
<dbReference type="AlphaFoldDB" id="A0ABD2NHP9"/>
<sequence length="148" mass="17328">MNWDALNTILENNVYSCSIEIMEPSLQYEHLVSEITDAIKRCTPSKKQDLIVHKQHIVKDYSNRIRDSHKKSAASIGLSKNLTCSWNMVRILKNEWTKTNHADNDHENVIKKEDLNSALNKLCPQWVPIYPEFFQDTRENELFDQPLD</sequence>
<organism evidence="1 2">
    <name type="scientific">Cryptolaemus montrouzieri</name>
    <dbReference type="NCBI Taxonomy" id="559131"/>
    <lineage>
        <taxon>Eukaryota</taxon>
        <taxon>Metazoa</taxon>
        <taxon>Ecdysozoa</taxon>
        <taxon>Arthropoda</taxon>
        <taxon>Hexapoda</taxon>
        <taxon>Insecta</taxon>
        <taxon>Pterygota</taxon>
        <taxon>Neoptera</taxon>
        <taxon>Endopterygota</taxon>
        <taxon>Coleoptera</taxon>
        <taxon>Polyphaga</taxon>
        <taxon>Cucujiformia</taxon>
        <taxon>Coccinelloidea</taxon>
        <taxon>Coccinellidae</taxon>
        <taxon>Scymninae</taxon>
        <taxon>Scymnini</taxon>
        <taxon>Cryptolaemus</taxon>
    </lineage>
</organism>
<reference evidence="1 2" key="1">
    <citation type="journal article" date="2021" name="BMC Biol.">
        <title>Horizontally acquired antibacterial genes associated with adaptive radiation of ladybird beetles.</title>
        <authorList>
            <person name="Li H.S."/>
            <person name="Tang X.F."/>
            <person name="Huang Y.H."/>
            <person name="Xu Z.Y."/>
            <person name="Chen M.L."/>
            <person name="Du X.Y."/>
            <person name="Qiu B.Y."/>
            <person name="Chen P.T."/>
            <person name="Zhang W."/>
            <person name="Slipinski A."/>
            <person name="Escalona H.E."/>
            <person name="Waterhouse R.M."/>
            <person name="Zwick A."/>
            <person name="Pang H."/>
        </authorList>
    </citation>
    <scope>NUCLEOTIDE SEQUENCE [LARGE SCALE GENOMIC DNA]</scope>
    <source>
        <strain evidence="1">SYSU2018</strain>
    </source>
</reference>
<keyword evidence="2" id="KW-1185">Reference proteome</keyword>
<gene>
    <name evidence="1" type="ORF">HHI36_013153</name>
</gene>
<proteinExistence type="predicted"/>
<accession>A0ABD2NHP9</accession>
<evidence type="ECO:0000313" key="1">
    <source>
        <dbReference type="EMBL" id="KAL3277811.1"/>
    </source>
</evidence>
<evidence type="ECO:0000313" key="2">
    <source>
        <dbReference type="Proteomes" id="UP001516400"/>
    </source>
</evidence>
<dbReference type="EMBL" id="JABFTP020000103">
    <property type="protein sequence ID" value="KAL3277811.1"/>
    <property type="molecule type" value="Genomic_DNA"/>
</dbReference>